<reference evidence="2 3" key="1">
    <citation type="journal article" date="2018" name="PLoS ONE">
        <title>The draft genome of Kipferlia bialata reveals reductive genome evolution in fornicate parasites.</title>
        <authorList>
            <person name="Tanifuji G."/>
            <person name="Takabayashi S."/>
            <person name="Kume K."/>
            <person name="Takagi M."/>
            <person name="Nakayama T."/>
            <person name="Kamikawa R."/>
            <person name="Inagaki Y."/>
            <person name="Hashimoto T."/>
        </authorList>
    </citation>
    <scope>NUCLEOTIDE SEQUENCE [LARGE SCALE GENOMIC DNA]</scope>
    <source>
        <strain evidence="2">NY0173</strain>
    </source>
</reference>
<accession>A0A9K3GPF7</accession>
<evidence type="ECO:0000256" key="1">
    <source>
        <dbReference type="SAM" id="MobiDB-lite"/>
    </source>
</evidence>
<organism evidence="2 3">
    <name type="scientific">Kipferlia bialata</name>
    <dbReference type="NCBI Taxonomy" id="797122"/>
    <lineage>
        <taxon>Eukaryota</taxon>
        <taxon>Metamonada</taxon>
        <taxon>Carpediemonas-like organisms</taxon>
        <taxon>Kipferlia</taxon>
    </lineage>
</organism>
<gene>
    <name evidence="2" type="ORF">KIPB_012464</name>
</gene>
<name>A0A9K3GPF7_9EUKA</name>
<protein>
    <submittedName>
        <fullName evidence="2">Uncharacterized protein</fullName>
    </submittedName>
</protein>
<comment type="caution">
    <text evidence="2">The sequence shown here is derived from an EMBL/GenBank/DDBJ whole genome shotgun (WGS) entry which is preliminary data.</text>
</comment>
<feature type="region of interest" description="Disordered" evidence="1">
    <location>
        <begin position="1"/>
        <end position="25"/>
    </location>
</feature>
<proteinExistence type="predicted"/>
<sequence>MSTPGSDSESQSAFDASPLIMHDTH</sequence>
<dbReference type="Proteomes" id="UP000265618">
    <property type="component" value="Unassembled WGS sequence"/>
</dbReference>
<keyword evidence="3" id="KW-1185">Reference proteome</keyword>
<dbReference type="AlphaFoldDB" id="A0A9K3GPF7"/>
<evidence type="ECO:0000313" key="3">
    <source>
        <dbReference type="Proteomes" id="UP000265618"/>
    </source>
</evidence>
<evidence type="ECO:0000313" key="2">
    <source>
        <dbReference type="EMBL" id="GIQ89865.1"/>
    </source>
</evidence>
<feature type="compositionally biased region" description="Polar residues" evidence="1">
    <location>
        <begin position="1"/>
        <end position="14"/>
    </location>
</feature>
<dbReference type="EMBL" id="BDIP01005521">
    <property type="protein sequence ID" value="GIQ89865.1"/>
    <property type="molecule type" value="Genomic_DNA"/>
</dbReference>
<feature type="non-terminal residue" evidence="2">
    <location>
        <position position="1"/>
    </location>
</feature>